<gene>
    <name evidence="2" type="ORF">PBRASI_LOCUS5638</name>
</gene>
<keyword evidence="1" id="KW-1133">Transmembrane helix</keyword>
<accession>A0A9N9BB78</accession>
<reference evidence="2" key="1">
    <citation type="submission" date="2021-06" db="EMBL/GenBank/DDBJ databases">
        <authorList>
            <person name="Kallberg Y."/>
            <person name="Tangrot J."/>
            <person name="Rosling A."/>
        </authorList>
    </citation>
    <scope>NUCLEOTIDE SEQUENCE</scope>
    <source>
        <strain evidence="2">BR232B</strain>
    </source>
</reference>
<name>A0A9N9BB78_9GLOM</name>
<keyword evidence="3" id="KW-1185">Reference proteome</keyword>
<proteinExistence type="predicted"/>
<evidence type="ECO:0000313" key="2">
    <source>
        <dbReference type="EMBL" id="CAG8561946.1"/>
    </source>
</evidence>
<comment type="caution">
    <text evidence="2">The sequence shown here is derived from an EMBL/GenBank/DDBJ whole genome shotgun (WGS) entry which is preliminary data.</text>
</comment>
<dbReference type="EMBL" id="CAJVPI010000676">
    <property type="protein sequence ID" value="CAG8561946.1"/>
    <property type="molecule type" value="Genomic_DNA"/>
</dbReference>
<protein>
    <submittedName>
        <fullName evidence="2">5834_t:CDS:1</fullName>
    </submittedName>
</protein>
<organism evidence="2 3">
    <name type="scientific">Paraglomus brasilianum</name>
    <dbReference type="NCBI Taxonomy" id="144538"/>
    <lineage>
        <taxon>Eukaryota</taxon>
        <taxon>Fungi</taxon>
        <taxon>Fungi incertae sedis</taxon>
        <taxon>Mucoromycota</taxon>
        <taxon>Glomeromycotina</taxon>
        <taxon>Glomeromycetes</taxon>
        <taxon>Paraglomerales</taxon>
        <taxon>Paraglomeraceae</taxon>
        <taxon>Paraglomus</taxon>
    </lineage>
</organism>
<dbReference type="AlphaFoldDB" id="A0A9N9BB78"/>
<evidence type="ECO:0000313" key="3">
    <source>
        <dbReference type="Proteomes" id="UP000789739"/>
    </source>
</evidence>
<keyword evidence="1" id="KW-0472">Membrane</keyword>
<dbReference type="Proteomes" id="UP000789739">
    <property type="component" value="Unassembled WGS sequence"/>
</dbReference>
<keyword evidence="1" id="KW-0812">Transmembrane</keyword>
<sequence length="225" mass="25146">MAPTHGKKRKARARDAYCAGLNSFPALFLLSVPKKFKAFQGEGNPSKDPNILNCHPAYAAGMPIALCDPILAKFQDDVEGGIELIEDDLEFETFKAPLLILEVKPEFGLRSGCAYLEATAYYVEFMKKLRKSCAVEKSQFPVFLIYLAGSYLGIAGAAFLEKPVCEPLVPVMPLFVLPHNEHMLLETSCLFKALKIALSDLEKFYDQLRNQQDLDISDLNDQLYM</sequence>
<feature type="transmembrane region" description="Helical" evidence="1">
    <location>
        <begin position="140"/>
        <end position="160"/>
    </location>
</feature>
<evidence type="ECO:0000256" key="1">
    <source>
        <dbReference type="SAM" id="Phobius"/>
    </source>
</evidence>